<evidence type="ECO:0000313" key="2">
    <source>
        <dbReference type="EMBL" id="EBU8272210.1"/>
    </source>
</evidence>
<feature type="region of interest" description="Disordered" evidence="1">
    <location>
        <begin position="278"/>
        <end position="305"/>
    </location>
</feature>
<proteinExistence type="predicted"/>
<reference evidence="2" key="1">
    <citation type="submission" date="2018-05" db="EMBL/GenBank/DDBJ databases">
        <authorList>
            <person name="Ashton P.M."/>
            <person name="Dallman T."/>
            <person name="Nair S."/>
            <person name="De Pinna E."/>
            <person name="Peters T."/>
            <person name="Grant K."/>
        </authorList>
    </citation>
    <scope>NUCLEOTIDE SEQUENCE</scope>
    <source>
        <strain evidence="2">412137</strain>
    </source>
</reference>
<name>A0A5V6RMI3_SALNE</name>
<feature type="compositionally biased region" description="Polar residues" evidence="1">
    <location>
        <begin position="294"/>
        <end position="304"/>
    </location>
</feature>
<evidence type="ECO:0000256" key="1">
    <source>
        <dbReference type="SAM" id="MobiDB-lite"/>
    </source>
</evidence>
<dbReference type="EMBL" id="AAHDHY010000035">
    <property type="protein sequence ID" value="EBU8272210.1"/>
    <property type="molecule type" value="Genomic_DNA"/>
</dbReference>
<organism evidence="2">
    <name type="scientific">Salmonella newport</name>
    <dbReference type="NCBI Taxonomy" id="108619"/>
    <lineage>
        <taxon>Bacteria</taxon>
        <taxon>Pseudomonadati</taxon>
        <taxon>Pseudomonadota</taxon>
        <taxon>Gammaproteobacteria</taxon>
        <taxon>Enterobacterales</taxon>
        <taxon>Enterobacteriaceae</taxon>
        <taxon>Salmonella</taxon>
    </lineage>
</organism>
<protein>
    <submittedName>
        <fullName evidence="2">Uncharacterized protein</fullName>
    </submittedName>
</protein>
<comment type="caution">
    <text evidence="2">The sequence shown here is derived from an EMBL/GenBank/DDBJ whole genome shotgun (WGS) entry which is preliminary data.</text>
</comment>
<accession>A0A5V6RMI3</accession>
<gene>
    <name evidence="2" type="ORF">DLL80_23875</name>
</gene>
<dbReference type="AlphaFoldDB" id="A0A5V6RMI3"/>
<sequence length="334" mass="37982">MYFNTDSFDFNSIVDVVESNETPLVKDITTLKEVGPDGGSVSDASDLMSEEELAALEEEKARLADPNQNISDILYNEEEKQQILEDFNYLPDDFVIDWGGKYQGSKAEVLEKLEKIEQVEAKEEFLTALYDNAEQGSRWLNRESGVTKRALNAEINQIIIDLNNAPNKVEKADCYERLIHKQQELENFYKAEDEAIRVQDAIKQQAIEANTLKVNNIMAKRFTDFNEVMAGAYEEMKANGLSRVKFERDNYNPWVAEQVYIAQKTKQRENGKVKLAYENAEKRKAARSASNSAPSQRNTPQDTSAAELAALRRKMSSGGLTREEHAKLFPFLKD</sequence>